<reference evidence="2" key="2">
    <citation type="submission" date="2023-06" db="EMBL/GenBank/DDBJ databases">
        <authorList>
            <consortium name="Lawrence Berkeley National Laboratory"/>
            <person name="Haridas S."/>
            <person name="Hensen N."/>
            <person name="Bonometti L."/>
            <person name="Westerberg I."/>
            <person name="Brannstrom I.O."/>
            <person name="Guillou S."/>
            <person name="Cros-Aarteil S."/>
            <person name="Calhoun S."/>
            <person name="Kuo A."/>
            <person name="Mondo S."/>
            <person name="Pangilinan J."/>
            <person name="Riley R."/>
            <person name="Labutti K."/>
            <person name="Andreopoulos B."/>
            <person name="Lipzen A."/>
            <person name="Chen C."/>
            <person name="Yanf M."/>
            <person name="Daum C."/>
            <person name="Ng V."/>
            <person name="Clum A."/>
            <person name="Steindorff A."/>
            <person name="Ohm R."/>
            <person name="Martin F."/>
            <person name="Silar P."/>
            <person name="Natvig D."/>
            <person name="Lalanne C."/>
            <person name="Gautier V."/>
            <person name="Ament-Velasquez S.L."/>
            <person name="Kruys A."/>
            <person name="Hutchinson M.I."/>
            <person name="Powell A.J."/>
            <person name="Barry K."/>
            <person name="Miller A.N."/>
            <person name="Grigoriev I.V."/>
            <person name="Debuchy R."/>
            <person name="Gladieux P."/>
            <person name="Thoren M.H."/>
            <person name="Johannesson H."/>
        </authorList>
    </citation>
    <scope>NUCLEOTIDE SEQUENCE</scope>
    <source>
        <strain evidence="2">CBS 314.62</strain>
    </source>
</reference>
<dbReference type="EMBL" id="JAULSO010000002">
    <property type="protein sequence ID" value="KAK3689989.1"/>
    <property type="molecule type" value="Genomic_DNA"/>
</dbReference>
<evidence type="ECO:0000256" key="1">
    <source>
        <dbReference type="SAM" id="MobiDB-lite"/>
    </source>
</evidence>
<dbReference type="PANTHER" id="PTHR21310">
    <property type="entry name" value="AMINOGLYCOSIDE PHOSPHOTRANSFERASE-RELATED-RELATED"/>
    <property type="match status" value="1"/>
</dbReference>
<dbReference type="PANTHER" id="PTHR21310:SF59">
    <property type="entry name" value="AMINOGLYCOSIDE PHOSPHOTRANSFERASE DOMAIN-CONTAINING PROTEIN"/>
    <property type="match status" value="1"/>
</dbReference>
<dbReference type="AlphaFoldDB" id="A0AAE1CDU0"/>
<accession>A0AAE1CDU0</accession>
<keyword evidence="3" id="KW-1185">Reference proteome</keyword>
<evidence type="ECO:0000313" key="3">
    <source>
        <dbReference type="Proteomes" id="UP001270362"/>
    </source>
</evidence>
<name>A0AAE1CDU0_9PEZI</name>
<sequence length="475" mass="52103">MCRPPSEQSLRAILSTVLPPHATIDKVKVVPSLRLQRIYEVSLSSIDSGGGGVLLVLPPVARLRLLRFEQRMVVAEAEVVRWVRMVLGSSTKKPLPKYHAGVSSSADHENNLIGLLPTVLHSSQGANELGSPFTLLHSTPGTPIALTRYKLTAPEREQVDRQLGQLHRRLSKLTSPSGRFGPVAAVLSVRPSVSPPRQLPLHQQIGSGSMMMGTGGTATWSVAFHSMLEGVLRDGEDMAVAMQYTAIRRSFQRLGYVLDEVRVPRLVVIDGAGDGNVLVTTEDEEEEMDEKGGVAKGERDNDIKIQEDNSTVTVTGLRDWSNSVFGDPLLASVFSEGPSKDFLEGFNGTASTPTRIKPEPGTQADRAAATPTKGVGVGLLNHHYSDDFIDDIDNATVRLLFYQVYHATVCVVREFYRPRSESSRWELEARKRLTEALARLEEVAIDEMLVPKRRLRRGSGEMSPAKRFKSPADDA</sequence>
<dbReference type="Proteomes" id="UP001270362">
    <property type="component" value="Unassembled WGS sequence"/>
</dbReference>
<gene>
    <name evidence="2" type="ORF">B0T22DRAFT_376699</name>
</gene>
<reference evidence="2" key="1">
    <citation type="journal article" date="2023" name="Mol. Phylogenet. Evol.">
        <title>Genome-scale phylogeny and comparative genomics of the fungal order Sordariales.</title>
        <authorList>
            <person name="Hensen N."/>
            <person name="Bonometti L."/>
            <person name="Westerberg I."/>
            <person name="Brannstrom I.O."/>
            <person name="Guillou S."/>
            <person name="Cros-Aarteil S."/>
            <person name="Calhoun S."/>
            <person name="Haridas S."/>
            <person name="Kuo A."/>
            <person name="Mondo S."/>
            <person name="Pangilinan J."/>
            <person name="Riley R."/>
            <person name="LaButti K."/>
            <person name="Andreopoulos B."/>
            <person name="Lipzen A."/>
            <person name="Chen C."/>
            <person name="Yan M."/>
            <person name="Daum C."/>
            <person name="Ng V."/>
            <person name="Clum A."/>
            <person name="Steindorff A."/>
            <person name="Ohm R.A."/>
            <person name="Martin F."/>
            <person name="Silar P."/>
            <person name="Natvig D.O."/>
            <person name="Lalanne C."/>
            <person name="Gautier V."/>
            <person name="Ament-Velasquez S.L."/>
            <person name="Kruys A."/>
            <person name="Hutchinson M.I."/>
            <person name="Powell A.J."/>
            <person name="Barry K."/>
            <person name="Miller A.N."/>
            <person name="Grigoriev I.V."/>
            <person name="Debuchy R."/>
            <person name="Gladieux P."/>
            <person name="Hiltunen Thoren M."/>
            <person name="Johannesson H."/>
        </authorList>
    </citation>
    <scope>NUCLEOTIDE SEQUENCE</scope>
    <source>
        <strain evidence="2">CBS 314.62</strain>
    </source>
</reference>
<comment type="caution">
    <text evidence="2">The sequence shown here is derived from an EMBL/GenBank/DDBJ whole genome shotgun (WGS) entry which is preliminary data.</text>
</comment>
<proteinExistence type="predicted"/>
<feature type="region of interest" description="Disordered" evidence="1">
    <location>
        <begin position="455"/>
        <end position="475"/>
    </location>
</feature>
<evidence type="ECO:0008006" key="4">
    <source>
        <dbReference type="Google" id="ProtNLM"/>
    </source>
</evidence>
<protein>
    <recommendedName>
        <fullName evidence="4">Aminoglycoside phosphotransferase domain-containing protein</fullName>
    </recommendedName>
</protein>
<evidence type="ECO:0000313" key="2">
    <source>
        <dbReference type="EMBL" id="KAK3689989.1"/>
    </source>
</evidence>
<dbReference type="InterPro" id="IPR051678">
    <property type="entry name" value="AGP_Transferase"/>
</dbReference>
<organism evidence="2 3">
    <name type="scientific">Podospora appendiculata</name>
    <dbReference type="NCBI Taxonomy" id="314037"/>
    <lineage>
        <taxon>Eukaryota</taxon>
        <taxon>Fungi</taxon>
        <taxon>Dikarya</taxon>
        <taxon>Ascomycota</taxon>
        <taxon>Pezizomycotina</taxon>
        <taxon>Sordariomycetes</taxon>
        <taxon>Sordariomycetidae</taxon>
        <taxon>Sordariales</taxon>
        <taxon>Podosporaceae</taxon>
        <taxon>Podospora</taxon>
    </lineage>
</organism>